<dbReference type="Pfam" id="PF05721">
    <property type="entry name" value="PhyH"/>
    <property type="match status" value="1"/>
</dbReference>
<dbReference type="NCBIfam" id="TIGR01762">
    <property type="entry name" value="chlorin-enz"/>
    <property type="match status" value="1"/>
</dbReference>
<dbReference type="GO" id="GO:0016706">
    <property type="term" value="F:2-oxoglutarate-dependent dioxygenase activity"/>
    <property type="evidence" value="ECO:0007669"/>
    <property type="project" value="UniProtKB-ARBA"/>
</dbReference>
<dbReference type="InterPro" id="IPR008775">
    <property type="entry name" value="Phytyl_CoA_dOase-like"/>
</dbReference>
<proteinExistence type="predicted"/>
<evidence type="ECO:0000313" key="1">
    <source>
        <dbReference type="EMBL" id="MBP2705858.1"/>
    </source>
</evidence>
<evidence type="ECO:0000313" key="2">
    <source>
        <dbReference type="Proteomes" id="UP000674234"/>
    </source>
</evidence>
<dbReference type="SMR" id="A0A940WMQ2"/>
<dbReference type="InterPro" id="IPR010092">
    <property type="entry name" value="Chlorin_enz"/>
</dbReference>
<organism evidence="1 2">
    <name type="scientific">Microbispora oryzae</name>
    <dbReference type="NCBI Taxonomy" id="2806554"/>
    <lineage>
        <taxon>Bacteria</taxon>
        <taxon>Bacillati</taxon>
        <taxon>Actinomycetota</taxon>
        <taxon>Actinomycetes</taxon>
        <taxon>Streptosporangiales</taxon>
        <taxon>Streptosporangiaceae</taxon>
        <taxon>Microbispora</taxon>
    </lineage>
</organism>
<reference evidence="1" key="1">
    <citation type="submission" date="2021-02" db="EMBL/GenBank/DDBJ databases">
        <title>Draft genome sequence of Microbispora sp. RL4-1S isolated from rice leaves in Thailand.</title>
        <authorList>
            <person name="Muangham S."/>
            <person name="Duangmal K."/>
        </authorList>
    </citation>
    <scope>NUCLEOTIDE SEQUENCE</scope>
    <source>
        <strain evidence="1">RL4-1S</strain>
    </source>
</reference>
<dbReference type="GO" id="GO:0005506">
    <property type="term" value="F:iron ion binding"/>
    <property type="evidence" value="ECO:0007669"/>
    <property type="project" value="UniProtKB-ARBA"/>
</dbReference>
<dbReference type="Proteomes" id="UP000674234">
    <property type="component" value="Unassembled WGS sequence"/>
</dbReference>
<keyword evidence="2" id="KW-1185">Reference proteome</keyword>
<accession>A0A940WMQ2</accession>
<dbReference type="EMBL" id="JAFCNB010000009">
    <property type="protein sequence ID" value="MBP2705858.1"/>
    <property type="molecule type" value="Genomic_DNA"/>
</dbReference>
<dbReference type="PANTHER" id="PTHR20883:SF48">
    <property type="entry name" value="ECTOINE DIOXYGENASE"/>
    <property type="match status" value="1"/>
</dbReference>
<dbReference type="PANTHER" id="PTHR20883">
    <property type="entry name" value="PHYTANOYL-COA DIOXYGENASE DOMAIN CONTAINING 1"/>
    <property type="match status" value="1"/>
</dbReference>
<gene>
    <name evidence="1" type="ORF">JOL79_18775</name>
</gene>
<dbReference type="AlphaFoldDB" id="A0A940WMQ2"/>
<sequence length="314" mass="35722">MTDTGHGVAAPKISSSAHVPDDIADDIARFGQDGFVGPIKLYEEDEAAELIRQIRVKNQDRSNALYDNNVNYDRHFDIPEQASHATHPTIVKYLTSILGPDVLLWRSEWFPKFPGSKGTEWHQVRDYSYANGKPQLLPTETAWNAYIDITVWTTFTPATRETGCMRFVRGSQRHEIFDEHKAVEIGRAEGYDVTRANTSFFGYNFSDFAIDPNWEPRPEDVVELEMQPGEAVIFTASCVHGSLPNSSERETRIAIAGRYVPTHVRVYPDQDSFTAHGSTFDLSNYGCVLVAGEDRYHHNRLREETNYGEKFRRV</sequence>
<dbReference type="Gene3D" id="2.60.120.620">
    <property type="entry name" value="q2cbj1_9rhob like domain"/>
    <property type="match status" value="1"/>
</dbReference>
<protein>
    <submittedName>
        <fullName evidence="1">Chlorinating enzyme</fullName>
    </submittedName>
</protein>
<dbReference type="RefSeq" id="WP_210157115.1">
    <property type="nucleotide sequence ID" value="NZ_JAFCNB010000009.1"/>
</dbReference>
<comment type="caution">
    <text evidence="1">The sequence shown here is derived from an EMBL/GenBank/DDBJ whole genome shotgun (WGS) entry which is preliminary data.</text>
</comment>
<dbReference type="SUPFAM" id="SSF51197">
    <property type="entry name" value="Clavaminate synthase-like"/>
    <property type="match status" value="1"/>
</dbReference>
<name>A0A940WMQ2_9ACTN</name>